<dbReference type="EMBL" id="APWK03000174">
    <property type="protein sequence ID" value="PHH49702.1"/>
    <property type="molecule type" value="Genomic_DNA"/>
</dbReference>
<keyword evidence="2" id="KW-1185">Reference proteome</keyword>
<dbReference type="AlphaFoldDB" id="A0A2C5WVE6"/>
<proteinExistence type="predicted"/>
<dbReference type="STRING" id="1035309.A0A2C5WVE6"/>
<protein>
    <submittedName>
        <fullName evidence="1">Uncharacterized protein</fullName>
    </submittedName>
</protein>
<dbReference type="OrthoDB" id="4763081at2759"/>
<evidence type="ECO:0000313" key="2">
    <source>
        <dbReference type="Proteomes" id="UP000222788"/>
    </source>
</evidence>
<comment type="caution">
    <text evidence="1">The sequence shown here is derived from an EMBL/GenBank/DDBJ whole genome shotgun (WGS) entry which is preliminary data.</text>
</comment>
<evidence type="ECO:0000313" key="1">
    <source>
        <dbReference type="EMBL" id="PHH49702.1"/>
    </source>
</evidence>
<organism evidence="1 2">
    <name type="scientific">Ceratocystis fimbriata CBS 114723</name>
    <dbReference type="NCBI Taxonomy" id="1035309"/>
    <lineage>
        <taxon>Eukaryota</taxon>
        <taxon>Fungi</taxon>
        <taxon>Dikarya</taxon>
        <taxon>Ascomycota</taxon>
        <taxon>Pezizomycotina</taxon>
        <taxon>Sordariomycetes</taxon>
        <taxon>Hypocreomycetidae</taxon>
        <taxon>Microascales</taxon>
        <taxon>Ceratocystidaceae</taxon>
        <taxon>Ceratocystis</taxon>
    </lineage>
</organism>
<accession>A0A2C5WVE6</accession>
<dbReference type="Proteomes" id="UP000222788">
    <property type="component" value="Unassembled WGS sequence"/>
</dbReference>
<gene>
    <name evidence="1" type="ORF">CFIMG_005794RA</name>
</gene>
<name>A0A2C5WVE6_9PEZI</name>
<sequence>MSAFDRIVEFVAIQCKSMTGASCFSEIPTRLDFPEFLVHASSLITIRKHQMEPAFDDAASQVVALFRLLRPQLFIVIVFILTWERGSKPTTTNIPHELPRLLLTIDARGLQEIKRLPGDLQLRRWRADDRVFVLTDQWKLAGVTAQFKFGLLRLTLPMTMYYGLDTWDTPTPPYLRQCQLHPSSIRPSTHFKTIDLRQITGITFFYSSNIIFAIHAHTEKAPCAQEALQRLHPSRRALATWVYIPIPQNDSVLALATPLALDKTLGTFNGCWLFRMRLAGDVLVGLTYSTRAARMVLSRSPPTTIVYSAVELEPTFVYGAYSMEMENEYLISAFKTPAITEPPFRNAFFSSASLENVDRVKIFSDESTGICRELHKADAHVLLPSVLVPSW</sequence>
<reference evidence="1 2" key="1">
    <citation type="journal article" date="2013" name="Fungal Biol.">
        <title>Analysis of microsatellite markers in the genome of the plant pathogen Ceratocystis fimbriata.</title>
        <authorList>
            <person name="Simpson M.C."/>
            <person name="Wilken P.M."/>
            <person name="Coetzee M.P."/>
            <person name="Wingfield M.J."/>
            <person name="Wingfield B.D."/>
        </authorList>
    </citation>
    <scope>NUCLEOTIDE SEQUENCE [LARGE SCALE GENOMIC DNA]</scope>
    <source>
        <strain evidence="1 2">CBS 114723</strain>
    </source>
</reference>
<reference evidence="1 2" key="2">
    <citation type="journal article" date="2013" name="IMA Fungus">
        <title>IMA Genome-F 1: Ceratocystis fimbriata: Draft nuclear genome sequence for the plant pathogen, Ceratocystis fimbriata.</title>
        <authorList>
            <person name="Wilken P.M."/>
            <person name="Steenkamp E.T."/>
            <person name="Wingfield M.J."/>
            <person name="de Beer Z.W."/>
            <person name="Wingfield B.D."/>
        </authorList>
    </citation>
    <scope>NUCLEOTIDE SEQUENCE [LARGE SCALE GENOMIC DNA]</scope>
    <source>
        <strain evidence="1 2">CBS 114723</strain>
    </source>
</reference>